<evidence type="ECO:0000256" key="2">
    <source>
        <dbReference type="ARBA" id="ARBA00022475"/>
    </source>
</evidence>
<comment type="subcellular location">
    <subcellularLocation>
        <location evidence="1">Cell membrane</location>
    </subcellularLocation>
</comment>
<sequence length="397" mass="46687">MLIIGIVVFTLVVWLRIDYRLGRKDHLQKSKYQLFPLRKSNLKLYIDGQNLYEDLFKSIKNSKHSVHVLFFIVKNDEISHEFLSLLGEKAKQGLEVKLLLDYVGSKNLDKNALKLLKRKGAKIGYTNKPRWPYFFYTLQARNHRKITVIDGKIGFIGGFNIGKEYLGLDPKFGYWRDYHLQITGEGVQDMQTQFLKDWFDSSGEDLRHVASYFPVQELGTSSQQFLSTYGEFLHKYFLSFIREAKREIIICTPYFIPGTEIKKELLKALKRGVQVKIMVPMKADHPLVREAAFPYYGPLILAGCEVFRFYYGFYHAKVIVIDDHTCDIGTANFDKRSLYLNDEMNCMIYDKDFIQNVKKQIYEDFHRSEKLTYEFYRKRSILHRGKETFATLVSHFL</sequence>
<evidence type="ECO:0000256" key="1">
    <source>
        <dbReference type="ARBA" id="ARBA00004236"/>
    </source>
</evidence>
<dbReference type="InterPro" id="IPR001736">
    <property type="entry name" value="PLipase_D/transphosphatidylase"/>
</dbReference>
<comment type="caution">
    <text evidence="10">The sequence shown here is derived from an EMBL/GenBank/DDBJ whole genome shotgun (WGS) entry which is preliminary data.</text>
</comment>
<proteinExistence type="predicted"/>
<keyword evidence="5" id="KW-0677">Repeat</keyword>
<evidence type="ECO:0000259" key="9">
    <source>
        <dbReference type="PROSITE" id="PS50035"/>
    </source>
</evidence>
<keyword evidence="2" id="KW-1003">Cell membrane</keyword>
<evidence type="ECO:0000256" key="6">
    <source>
        <dbReference type="ARBA" id="ARBA00022989"/>
    </source>
</evidence>
<evidence type="ECO:0000256" key="3">
    <source>
        <dbReference type="ARBA" id="ARBA00022679"/>
    </source>
</evidence>
<dbReference type="SMART" id="SM00155">
    <property type="entry name" value="PLDc"/>
    <property type="match status" value="2"/>
</dbReference>
<dbReference type="PANTHER" id="PTHR21248:SF7">
    <property type="entry name" value="MINOR CARDIOLIPIN SYNTHASE CLSB"/>
    <property type="match status" value="1"/>
</dbReference>
<organism evidence="10 11">
    <name type="scientific">Metabacillus herbersteinensis</name>
    <dbReference type="NCBI Taxonomy" id="283816"/>
    <lineage>
        <taxon>Bacteria</taxon>
        <taxon>Bacillati</taxon>
        <taxon>Bacillota</taxon>
        <taxon>Bacilli</taxon>
        <taxon>Bacillales</taxon>
        <taxon>Bacillaceae</taxon>
        <taxon>Metabacillus</taxon>
    </lineage>
</organism>
<keyword evidence="6" id="KW-1133">Transmembrane helix</keyword>
<name>A0ABV6GFH6_9BACI</name>
<reference evidence="10 11" key="1">
    <citation type="submission" date="2024-09" db="EMBL/GenBank/DDBJ databases">
        <authorList>
            <person name="Sun Q."/>
            <person name="Mori K."/>
        </authorList>
    </citation>
    <scope>NUCLEOTIDE SEQUENCE [LARGE SCALE GENOMIC DNA]</scope>
    <source>
        <strain evidence="10 11">CCM 7228</strain>
    </source>
</reference>
<dbReference type="CDD" id="cd09110">
    <property type="entry name" value="PLDc_CLS_1"/>
    <property type="match status" value="1"/>
</dbReference>
<dbReference type="NCBIfam" id="TIGR04265">
    <property type="entry name" value="bac_cardiolipin"/>
    <property type="match status" value="1"/>
</dbReference>
<evidence type="ECO:0000313" key="11">
    <source>
        <dbReference type="Proteomes" id="UP001589854"/>
    </source>
</evidence>
<evidence type="ECO:0000313" key="10">
    <source>
        <dbReference type="EMBL" id="MFC0272433.1"/>
    </source>
</evidence>
<evidence type="ECO:0000256" key="4">
    <source>
        <dbReference type="ARBA" id="ARBA00022692"/>
    </source>
</evidence>
<dbReference type="EC" id="2.7.8.-" evidence="8"/>
<dbReference type="CDD" id="cd09112">
    <property type="entry name" value="PLDc_CLS_2"/>
    <property type="match status" value="1"/>
</dbReference>
<dbReference type="EMBL" id="JBHLVO010000010">
    <property type="protein sequence ID" value="MFC0272433.1"/>
    <property type="molecule type" value="Genomic_DNA"/>
</dbReference>
<dbReference type="Pfam" id="PF13091">
    <property type="entry name" value="PLDc_2"/>
    <property type="match status" value="2"/>
</dbReference>
<evidence type="ECO:0000256" key="7">
    <source>
        <dbReference type="ARBA" id="ARBA00023136"/>
    </source>
</evidence>
<dbReference type="SUPFAM" id="SSF56024">
    <property type="entry name" value="Phospholipase D/nuclease"/>
    <property type="match status" value="2"/>
</dbReference>
<dbReference type="Gene3D" id="3.30.870.10">
    <property type="entry name" value="Endonuclease Chain A"/>
    <property type="match status" value="2"/>
</dbReference>
<evidence type="ECO:0000256" key="8">
    <source>
        <dbReference type="NCBIfam" id="TIGR04265"/>
    </source>
</evidence>
<accession>A0ABV6GFH6</accession>
<keyword evidence="4" id="KW-0812">Transmembrane</keyword>
<evidence type="ECO:0000256" key="5">
    <source>
        <dbReference type="ARBA" id="ARBA00022737"/>
    </source>
</evidence>
<gene>
    <name evidence="10" type="primary">cls</name>
    <name evidence="10" type="ORF">ACFFIX_13410</name>
</gene>
<keyword evidence="7" id="KW-0472">Membrane</keyword>
<dbReference type="RefSeq" id="WP_378934864.1">
    <property type="nucleotide sequence ID" value="NZ_JBHLVO010000010.1"/>
</dbReference>
<dbReference type="PANTHER" id="PTHR21248">
    <property type="entry name" value="CARDIOLIPIN SYNTHASE"/>
    <property type="match status" value="1"/>
</dbReference>
<dbReference type="InterPro" id="IPR022924">
    <property type="entry name" value="Cardiolipin_synthase"/>
</dbReference>
<dbReference type="PROSITE" id="PS50035">
    <property type="entry name" value="PLD"/>
    <property type="match status" value="2"/>
</dbReference>
<keyword evidence="3" id="KW-0808">Transferase</keyword>
<feature type="domain" description="PLD phosphodiesterase" evidence="9">
    <location>
        <begin position="138"/>
        <end position="165"/>
    </location>
</feature>
<dbReference type="InterPro" id="IPR025202">
    <property type="entry name" value="PLD-like_dom"/>
</dbReference>
<dbReference type="Proteomes" id="UP001589854">
    <property type="component" value="Unassembled WGS sequence"/>
</dbReference>
<feature type="domain" description="PLD phosphodiesterase" evidence="9">
    <location>
        <begin position="310"/>
        <end position="337"/>
    </location>
</feature>
<keyword evidence="11" id="KW-1185">Reference proteome</keyword>
<protein>
    <recommendedName>
        <fullName evidence="8">Cardiolipin synthase</fullName>
        <ecNumber evidence="8">2.7.8.-</ecNumber>
    </recommendedName>
</protein>